<evidence type="ECO:0000259" key="8">
    <source>
        <dbReference type="Pfam" id="PF00089"/>
    </source>
</evidence>
<evidence type="ECO:0000256" key="7">
    <source>
        <dbReference type="SAM" id="MobiDB-lite"/>
    </source>
</evidence>
<proteinExistence type="inferred from homology"/>
<evidence type="ECO:0000256" key="1">
    <source>
        <dbReference type="ARBA" id="ARBA00008764"/>
    </source>
</evidence>
<accession>A0A6M0RP34</accession>
<dbReference type="EC" id="3.4.21.-" evidence="6"/>
<dbReference type="RefSeq" id="WP_163699615.1">
    <property type="nucleotide sequence ID" value="NZ_QXHD01000004.1"/>
</dbReference>
<dbReference type="AlphaFoldDB" id="A0A6M0RP34"/>
<dbReference type="Gene3D" id="2.40.10.10">
    <property type="entry name" value="Trypsin-like serine proteases"/>
    <property type="match status" value="2"/>
</dbReference>
<dbReference type="GO" id="GO:0006508">
    <property type="term" value="P:proteolysis"/>
    <property type="evidence" value="ECO:0007669"/>
    <property type="project" value="UniProtKB-KW"/>
</dbReference>
<comment type="similarity">
    <text evidence="1 6">Belongs to the peptidase S1B family.</text>
</comment>
<keyword evidence="5 6" id="KW-0720">Serine protease</keyword>
<evidence type="ECO:0000256" key="6">
    <source>
        <dbReference type="RuleBase" id="RU004296"/>
    </source>
</evidence>
<organism evidence="9 10">
    <name type="scientific">Adonisia turfae CCMR0081</name>
    <dbReference type="NCBI Taxonomy" id="2292702"/>
    <lineage>
        <taxon>Bacteria</taxon>
        <taxon>Bacillati</taxon>
        <taxon>Cyanobacteriota</taxon>
        <taxon>Adonisia</taxon>
        <taxon>Adonisia turfae</taxon>
    </lineage>
</organism>
<dbReference type="PANTHER" id="PTHR15462">
    <property type="entry name" value="SERINE PROTEASE"/>
    <property type="match status" value="1"/>
</dbReference>
<dbReference type="SUPFAM" id="SSF50494">
    <property type="entry name" value="Trypsin-like serine proteases"/>
    <property type="match status" value="1"/>
</dbReference>
<evidence type="ECO:0000256" key="4">
    <source>
        <dbReference type="ARBA" id="ARBA00022801"/>
    </source>
</evidence>
<dbReference type="InterPro" id="IPR001254">
    <property type="entry name" value="Trypsin_dom"/>
</dbReference>
<dbReference type="InterPro" id="IPR028301">
    <property type="entry name" value="V8_his_AS"/>
</dbReference>
<feature type="compositionally biased region" description="Basic and acidic residues" evidence="7">
    <location>
        <begin position="1"/>
        <end position="10"/>
    </location>
</feature>
<evidence type="ECO:0000256" key="3">
    <source>
        <dbReference type="ARBA" id="ARBA00022729"/>
    </source>
</evidence>
<comment type="caution">
    <text evidence="9">The sequence shown here is derived from an EMBL/GenBank/DDBJ whole genome shotgun (WGS) entry which is preliminary data.</text>
</comment>
<feature type="domain" description="Peptidase S1" evidence="8">
    <location>
        <begin position="119"/>
        <end position="313"/>
    </location>
</feature>
<evidence type="ECO:0000313" key="10">
    <source>
        <dbReference type="Proteomes" id="UP000481033"/>
    </source>
</evidence>
<evidence type="ECO:0000313" key="9">
    <source>
        <dbReference type="EMBL" id="NEZ57522.1"/>
    </source>
</evidence>
<keyword evidence="2 6" id="KW-0645">Protease</keyword>
<keyword evidence="10" id="KW-1185">Reference proteome</keyword>
<dbReference type="PROSITE" id="PS00672">
    <property type="entry name" value="V8_HIS"/>
    <property type="match status" value="1"/>
</dbReference>
<dbReference type="InterPro" id="IPR009003">
    <property type="entry name" value="Peptidase_S1_PA"/>
</dbReference>
<dbReference type="GO" id="GO:0004252">
    <property type="term" value="F:serine-type endopeptidase activity"/>
    <property type="evidence" value="ECO:0007669"/>
    <property type="project" value="InterPro"/>
</dbReference>
<reference evidence="9 10" key="1">
    <citation type="journal article" date="2020" name="Microb. Ecol.">
        <title>Ecogenomics of the Marine Benthic Filamentous Cyanobacterium Adonisia.</title>
        <authorList>
            <person name="Walter J.M."/>
            <person name="Coutinho F.H."/>
            <person name="Leomil L."/>
            <person name="Hargreaves P.I."/>
            <person name="Campeao M.E."/>
            <person name="Vieira V.V."/>
            <person name="Silva B.S."/>
            <person name="Fistarol G.O."/>
            <person name="Salomon P.S."/>
            <person name="Sawabe T."/>
            <person name="Mino S."/>
            <person name="Hosokawa M."/>
            <person name="Miyashita H."/>
            <person name="Maruyama F."/>
            <person name="van Verk M.C."/>
            <person name="Dutilh B.E."/>
            <person name="Thompson C.C."/>
            <person name="Thompson F.L."/>
        </authorList>
    </citation>
    <scope>NUCLEOTIDE SEQUENCE [LARGE SCALE GENOMIC DNA]</scope>
    <source>
        <strain evidence="9 10">CCMR0081</strain>
    </source>
</reference>
<dbReference type="PANTHER" id="PTHR15462:SF8">
    <property type="entry name" value="SERINE PROTEASE"/>
    <property type="match status" value="1"/>
</dbReference>
<dbReference type="Pfam" id="PF00089">
    <property type="entry name" value="Trypsin"/>
    <property type="match status" value="1"/>
</dbReference>
<feature type="compositionally biased region" description="Acidic residues" evidence="7">
    <location>
        <begin position="33"/>
        <end position="42"/>
    </location>
</feature>
<name>A0A6M0RP34_9CYAN</name>
<dbReference type="InterPro" id="IPR008256">
    <property type="entry name" value="Peptidase_S1B"/>
</dbReference>
<dbReference type="PRINTS" id="PR00839">
    <property type="entry name" value="V8PROTEASE"/>
</dbReference>
<keyword evidence="4 6" id="KW-0378">Hydrolase</keyword>
<feature type="region of interest" description="Disordered" evidence="7">
    <location>
        <begin position="1"/>
        <end position="54"/>
    </location>
</feature>
<evidence type="ECO:0000256" key="2">
    <source>
        <dbReference type="ARBA" id="ARBA00022670"/>
    </source>
</evidence>
<dbReference type="Proteomes" id="UP000481033">
    <property type="component" value="Unassembled WGS sequence"/>
</dbReference>
<evidence type="ECO:0000256" key="5">
    <source>
        <dbReference type="ARBA" id="ARBA00022825"/>
    </source>
</evidence>
<sequence>MSTYDDHESVAPEGFENPQVESDDDAESRSVAEESENEEELAESSFEGSGELEDVPGVSADKVLQESLEELGAAEATGEEITPYEELINLPSIESFVFDQPESICGTDTRSQITSTTRVPWRWNCKLVIHAPNGGKYHGTGFLIGPCTVMTAGHCVHGGKGGQWMRKIEVIPGMDGAKRPYGTYVSSNLRSVTGWTRDGKPTHDYGAIILGSNHKVGCRVGYFGFANYSDSTLKNMLVNTAGYPADKPFGTQWYTYGKIEKVESRRLHYMFDTYGGQSGSSVWRLTSGQRYAVGIHAYGGCPNKATRIAKPVFDNMKAWRALCKC</sequence>
<dbReference type="InterPro" id="IPR043504">
    <property type="entry name" value="Peptidase_S1_PA_chymotrypsin"/>
</dbReference>
<protein>
    <recommendedName>
        <fullName evidence="6">Serine protease</fullName>
        <ecNumber evidence="6">3.4.21.-</ecNumber>
    </recommendedName>
</protein>
<dbReference type="InterPro" id="IPR050966">
    <property type="entry name" value="Glutamyl_endopeptidase"/>
</dbReference>
<gene>
    <name evidence="9" type="ORF">DXZ20_17960</name>
</gene>
<keyword evidence="3" id="KW-0732">Signal</keyword>
<dbReference type="EMBL" id="QXHD01000004">
    <property type="protein sequence ID" value="NEZ57522.1"/>
    <property type="molecule type" value="Genomic_DNA"/>
</dbReference>